<feature type="domain" description="60S ribosomal export protein NMD3 OB-fold" evidence="10">
    <location>
        <begin position="321"/>
        <end position="417"/>
    </location>
</feature>
<feature type="compositionally biased region" description="Basic and acidic residues" evidence="8">
    <location>
        <begin position="453"/>
        <end position="462"/>
    </location>
</feature>
<feature type="compositionally biased region" description="Basic and acidic residues" evidence="8">
    <location>
        <begin position="423"/>
        <end position="444"/>
    </location>
</feature>
<comment type="subcellular location">
    <subcellularLocation>
        <location evidence="7">Cytoplasm</location>
    </subcellularLocation>
    <subcellularLocation>
        <location evidence="7">Nucleus</location>
    </subcellularLocation>
</comment>
<organism evidence="12 13">
    <name type="scientific">Ectocarpus siliculosus</name>
    <name type="common">Brown alga</name>
    <name type="synonym">Conferva siliculosa</name>
    <dbReference type="NCBI Taxonomy" id="2880"/>
    <lineage>
        <taxon>Eukaryota</taxon>
        <taxon>Sar</taxon>
        <taxon>Stramenopiles</taxon>
        <taxon>Ochrophyta</taxon>
        <taxon>PX clade</taxon>
        <taxon>Phaeophyceae</taxon>
        <taxon>Ectocarpales</taxon>
        <taxon>Ectocarpaceae</taxon>
        <taxon>Ectocarpus</taxon>
    </lineage>
</organism>
<evidence type="ECO:0000256" key="3">
    <source>
        <dbReference type="ARBA" id="ARBA00022448"/>
    </source>
</evidence>
<dbReference type="Proteomes" id="UP000002630">
    <property type="component" value="Linkage Group LG02"/>
</dbReference>
<evidence type="ECO:0000313" key="12">
    <source>
        <dbReference type="EMBL" id="CBN79871.1"/>
    </source>
</evidence>
<dbReference type="EMBL" id="FN649727">
    <property type="protein sequence ID" value="CBN79871.1"/>
    <property type="molecule type" value="Genomic_DNA"/>
</dbReference>
<dbReference type="InterPro" id="IPR039768">
    <property type="entry name" value="Nmd3"/>
</dbReference>
<keyword evidence="6 7" id="KW-0539">Nucleus</keyword>
<keyword evidence="4 7" id="KW-0963">Cytoplasm</keyword>
<dbReference type="AlphaFoldDB" id="D8LNZ8"/>
<dbReference type="InParanoid" id="D8LNZ8"/>
<dbReference type="Pfam" id="PF21193">
    <property type="entry name" value="NMD_SH3"/>
    <property type="match status" value="1"/>
</dbReference>
<evidence type="ECO:0000256" key="6">
    <source>
        <dbReference type="ARBA" id="ARBA00023242"/>
    </source>
</evidence>
<keyword evidence="13" id="KW-1185">Reference proteome</keyword>
<evidence type="ECO:0000256" key="4">
    <source>
        <dbReference type="ARBA" id="ARBA00022490"/>
    </source>
</evidence>
<dbReference type="EMBL" id="FN648726">
    <property type="protein sequence ID" value="CBN79871.1"/>
    <property type="molecule type" value="Genomic_DNA"/>
</dbReference>
<evidence type="ECO:0000259" key="11">
    <source>
        <dbReference type="Pfam" id="PF21193"/>
    </source>
</evidence>
<evidence type="ECO:0000259" key="9">
    <source>
        <dbReference type="Pfam" id="PF04981"/>
    </source>
</evidence>
<proteinExistence type="inferred from homology"/>
<evidence type="ECO:0000256" key="5">
    <source>
        <dbReference type="ARBA" id="ARBA00022927"/>
    </source>
</evidence>
<evidence type="ECO:0000313" key="13">
    <source>
        <dbReference type="Proteomes" id="UP000002630"/>
    </source>
</evidence>
<feature type="region of interest" description="Disordered" evidence="8">
    <location>
        <begin position="423"/>
        <end position="462"/>
    </location>
</feature>
<dbReference type="GO" id="GO:0043023">
    <property type="term" value="F:ribosomal large subunit binding"/>
    <property type="evidence" value="ECO:0007669"/>
    <property type="project" value="InterPro"/>
</dbReference>
<dbReference type="PANTHER" id="PTHR12746">
    <property type="entry name" value="NONSENSE-MEDIATED MRNA DECAY PROTEIN 3"/>
    <property type="match status" value="1"/>
</dbReference>
<dbReference type="OMA" id="VILVRKH"/>
<evidence type="ECO:0000256" key="7">
    <source>
        <dbReference type="RuleBase" id="RU364108"/>
    </source>
</evidence>
<accession>D8LNZ8</accession>
<dbReference type="STRING" id="2880.D8LNZ8"/>
<feature type="domain" description="60S ribosomal export protein NMD3 SH3" evidence="11">
    <location>
        <begin position="257"/>
        <end position="304"/>
    </location>
</feature>
<gene>
    <name evidence="12" type="ORF">Esi_0516_0011</name>
</gene>
<dbReference type="eggNOG" id="KOG2613">
    <property type="taxonomic scope" value="Eukaryota"/>
</dbReference>
<keyword evidence="3 7" id="KW-0813">Transport</keyword>
<keyword evidence="5 7" id="KW-0653">Protein transport</keyword>
<evidence type="ECO:0000256" key="2">
    <source>
        <dbReference type="ARBA" id="ARBA00017035"/>
    </source>
</evidence>
<dbReference type="InterPro" id="IPR007064">
    <property type="entry name" value="Nmd3_N"/>
</dbReference>
<reference evidence="12 13" key="1">
    <citation type="journal article" date="2010" name="Nature">
        <title>The Ectocarpus genome and the independent evolution of multicellularity in brown algae.</title>
        <authorList>
            <person name="Cock J.M."/>
            <person name="Sterck L."/>
            <person name="Rouze P."/>
            <person name="Scornet D."/>
            <person name="Allen A.E."/>
            <person name="Amoutzias G."/>
            <person name="Anthouard V."/>
            <person name="Artiguenave F."/>
            <person name="Aury J.M."/>
            <person name="Badger J.H."/>
            <person name="Beszteri B."/>
            <person name="Billiau K."/>
            <person name="Bonnet E."/>
            <person name="Bothwell J.H."/>
            <person name="Bowler C."/>
            <person name="Boyen C."/>
            <person name="Brownlee C."/>
            <person name="Carrano C.J."/>
            <person name="Charrier B."/>
            <person name="Cho G.Y."/>
            <person name="Coelho S.M."/>
            <person name="Collen J."/>
            <person name="Corre E."/>
            <person name="Da Silva C."/>
            <person name="Delage L."/>
            <person name="Delaroque N."/>
            <person name="Dittami S.M."/>
            <person name="Doulbeau S."/>
            <person name="Elias M."/>
            <person name="Farnham G."/>
            <person name="Gachon C.M."/>
            <person name="Gschloessl B."/>
            <person name="Heesch S."/>
            <person name="Jabbari K."/>
            <person name="Jubin C."/>
            <person name="Kawai H."/>
            <person name="Kimura K."/>
            <person name="Kloareg B."/>
            <person name="Kupper F.C."/>
            <person name="Lang D."/>
            <person name="Le Bail A."/>
            <person name="Leblanc C."/>
            <person name="Lerouge P."/>
            <person name="Lohr M."/>
            <person name="Lopez P.J."/>
            <person name="Martens C."/>
            <person name="Maumus F."/>
            <person name="Michel G."/>
            <person name="Miranda-Saavedra D."/>
            <person name="Morales J."/>
            <person name="Moreau H."/>
            <person name="Motomura T."/>
            <person name="Nagasato C."/>
            <person name="Napoli C.A."/>
            <person name="Nelson D.R."/>
            <person name="Nyvall-Collen P."/>
            <person name="Peters A.F."/>
            <person name="Pommier C."/>
            <person name="Potin P."/>
            <person name="Poulain J."/>
            <person name="Quesneville H."/>
            <person name="Read B."/>
            <person name="Rensing S.A."/>
            <person name="Ritter A."/>
            <person name="Rousvoal S."/>
            <person name="Samanta M."/>
            <person name="Samson G."/>
            <person name="Schroeder D.C."/>
            <person name="Segurens B."/>
            <person name="Strittmatter M."/>
            <person name="Tonon T."/>
            <person name="Tregear J.W."/>
            <person name="Valentin K."/>
            <person name="von Dassow P."/>
            <person name="Yamagishi T."/>
            <person name="Van de Peer Y."/>
            <person name="Wincker P."/>
        </authorList>
    </citation>
    <scope>NUCLEOTIDE SEQUENCE [LARGE SCALE GENOMIC DNA]</scope>
    <source>
        <strain evidence="13">Ec32 / CCAP1310/4</strain>
    </source>
</reference>
<evidence type="ECO:0000256" key="1">
    <source>
        <dbReference type="ARBA" id="ARBA00009794"/>
    </source>
</evidence>
<evidence type="ECO:0000259" key="10">
    <source>
        <dbReference type="Pfam" id="PF21192"/>
    </source>
</evidence>
<dbReference type="Pfam" id="PF21192">
    <property type="entry name" value="OB_NMD3"/>
    <property type="match status" value="1"/>
</dbReference>
<protein>
    <recommendedName>
        <fullName evidence="2 7">60S ribosomal export protein NMD3</fullName>
    </recommendedName>
</protein>
<sequence>MEVVAPPTDGLAAPPPPEPEKQMPTILCCMCSLPIPPNPTSMCVLCIRTQVDITEGIATNLTMHQCRGCQRYLRPGWVECKLESRELMAVCLRKISGLKKVKLVDASWIWTEPHSRRLKVKLTVQKEVGNGAVLQQAMVVTFVVRNQQCDTCAAAFTDNTWTAVVQVRQRVDHKRTFFYLEQLILKHNAHSQCTNIQTFKDGMDFYFTEKSHSARFVDFLEGVVPTKVKHSKKLVSADNHSNIFNFHYTYLVTLVPVCKDDLVLLPKRLAESLGNISRLAVAQRITSAVQFVDPLTAQTADVTEEKYWRYEFPSLLSSTRLVPYVVLGTEPLPEKARPSAPRRGHRIRKARVAEVELARECDLGRNDDRVTAVSHLGHILRAGDTVLAYDVSSANLPEGEATGDLKGRLPDVVLVRKVYPRHDREGGGKADRHWKLGELEKDGGDGGGGGGVSEKRDEAAAEKDYERFLQQLESDKDMRRQVNLYKQGLAAKPAAADGDGAMEDVEEMDEEEVRLDELLDAMTLDNANAGPDGEEDLGAASASIFEAGAAPAPNAELLLDDDPEL</sequence>
<comment type="similarity">
    <text evidence="1 7">Belongs to the NMD3 family.</text>
</comment>
<dbReference type="InterPro" id="IPR048899">
    <property type="entry name" value="NMD_SH3"/>
</dbReference>
<evidence type="ECO:0000256" key="8">
    <source>
        <dbReference type="SAM" id="MobiDB-lite"/>
    </source>
</evidence>
<dbReference type="GO" id="GO:0005737">
    <property type="term" value="C:cytoplasm"/>
    <property type="evidence" value="ECO:0007669"/>
    <property type="project" value="UniProtKB-SubCell"/>
</dbReference>
<dbReference type="Pfam" id="PF04981">
    <property type="entry name" value="NMD3"/>
    <property type="match status" value="1"/>
</dbReference>
<feature type="domain" description="Nmd3 N-terminal" evidence="9">
    <location>
        <begin position="28"/>
        <end position="254"/>
    </location>
</feature>
<comment type="function">
    <text evidence="7">Acts as an adapter for the XPO1/CRM1-mediated export of the 60S ribosomal subunit.</text>
</comment>
<dbReference type="GO" id="GO:0000055">
    <property type="term" value="P:ribosomal large subunit export from nucleus"/>
    <property type="evidence" value="ECO:0007669"/>
    <property type="project" value="TreeGrafter"/>
</dbReference>
<dbReference type="OrthoDB" id="203821at2759"/>
<dbReference type="PANTHER" id="PTHR12746:SF2">
    <property type="entry name" value="60S RIBOSOMAL EXPORT PROTEIN NMD3"/>
    <property type="match status" value="1"/>
</dbReference>
<dbReference type="GO" id="GO:0015031">
    <property type="term" value="P:protein transport"/>
    <property type="evidence" value="ECO:0007669"/>
    <property type="project" value="UniProtKB-KW"/>
</dbReference>
<dbReference type="GO" id="GO:0005634">
    <property type="term" value="C:nucleus"/>
    <property type="evidence" value="ECO:0007669"/>
    <property type="project" value="UniProtKB-SubCell"/>
</dbReference>
<dbReference type="InterPro" id="IPR048898">
    <property type="entry name" value="OB_NMD3"/>
</dbReference>
<name>D8LNZ8_ECTSI</name>